<keyword evidence="7" id="KW-0067">ATP-binding</keyword>
<dbReference type="RefSeq" id="WP_151513329.1">
    <property type="nucleotide sequence ID" value="NZ_VYUA01000045.1"/>
</dbReference>
<evidence type="ECO:0000256" key="1">
    <source>
        <dbReference type="ARBA" id="ARBA00000085"/>
    </source>
</evidence>
<keyword evidence="8" id="KW-0902">Two-component regulatory system</keyword>
<keyword evidence="10" id="KW-0472">Membrane</keyword>
<keyword evidence="10" id="KW-0812">Transmembrane</keyword>
<evidence type="ECO:0000313" key="14">
    <source>
        <dbReference type="Proteomes" id="UP000326907"/>
    </source>
</evidence>
<dbReference type="GO" id="GO:0046983">
    <property type="term" value="F:protein dimerization activity"/>
    <property type="evidence" value="ECO:0007669"/>
    <property type="project" value="InterPro"/>
</dbReference>
<evidence type="ECO:0000259" key="12">
    <source>
        <dbReference type="Pfam" id="PF07730"/>
    </source>
</evidence>
<keyword evidence="5" id="KW-0547">Nucleotide-binding</keyword>
<accession>A0A5N5EFY1</accession>
<dbReference type="PANTHER" id="PTHR24421:SF10">
    <property type="entry name" value="NITRATE_NITRITE SENSOR PROTEIN NARQ"/>
    <property type="match status" value="1"/>
</dbReference>
<keyword evidence="6 13" id="KW-0418">Kinase</keyword>
<dbReference type="InterPro" id="IPR036890">
    <property type="entry name" value="HATPase_C_sf"/>
</dbReference>
<dbReference type="GO" id="GO:0000155">
    <property type="term" value="F:phosphorelay sensor kinase activity"/>
    <property type="evidence" value="ECO:0007669"/>
    <property type="project" value="InterPro"/>
</dbReference>
<dbReference type="CDD" id="cd16917">
    <property type="entry name" value="HATPase_UhpB-NarQ-NarX-like"/>
    <property type="match status" value="1"/>
</dbReference>
<dbReference type="SUPFAM" id="SSF55874">
    <property type="entry name" value="ATPase domain of HSP90 chaperone/DNA topoisomerase II/histidine kinase"/>
    <property type="match status" value="1"/>
</dbReference>
<feature type="transmembrane region" description="Helical" evidence="10">
    <location>
        <begin position="36"/>
        <end position="56"/>
    </location>
</feature>
<feature type="domain" description="Histidine kinase/HSP90-like ATPase" evidence="11">
    <location>
        <begin position="330"/>
        <end position="420"/>
    </location>
</feature>
<evidence type="ECO:0000256" key="8">
    <source>
        <dbReference type="ARBA" id="ARBA00023012"/>
    </source>
</evidence>
<feature type="transmembrane region" description="Helical" evidence="10">
    <location>
        <begin position="63"/>
        <end position="94"/>
    </location>
</feature>
<keyword evidence="14" id="KW-1185">Reference proteome</keyword>
<keyword evidence="3" id="KW-0597">Phosphoprotein</keyword>
<evidence type="ECO:0000256" key="7">
    <source>
        <dbReference type="ARBA" id="ARBA00022840"/>
    </source>
</evidence>
<comment type="caution">
    <text evidence="13">The sequence shown here is derived from an EMBL/GenBank/DDBJ whole genome shotgun (WGS) entry which is preliminary data.</text>
</comment>
<feature type="region of interest" description="Disordered" evidence="9">
    <location>
        <begin position="367"/>
        <end position="388"/>
    </location>
</feature>
<dbReference type="Gene3D" id="1.20.5.1930">
    <property type="match status" value="1"/>
</dbReference>
<dbReference type="EMBL" id="VYUA01000045">
    <property type="protein sequence ID" value="KAB2588621.1"/>
    <property type="molecule type" value="Genomic_DNA"/>
</dbReference>
<dbReference type="AlphaFoldDB" id="A0A5N5EFY1"/>
<keyword evidence="4" id="KW-0808">Transferase</keyword>
<dbReference type="Pfam" id="PF02518">
    <property type="entry name" value="HATPase_c"/>
    <property type="match status" value="1"/>
</dbReference>
<proteinExistence type="predicted"/>
<dbReference type="GO" id="GO:0005524">
    <property type="term" value="F:ATP binding"/>
    <property type="evidence" value="ECO:0007669"/>
    <property type="project" value="UniProtKB-KW"/>
</dbReference>
<organism evidence="13 14">
    <name type="scientific">Streptomyces arboris</name>
    <dbReference type="NCBI Taxonomy" id="2600619"/>
    <lineage>
        <taxon>Bacteria</taxon>
        <taxon>Bacillati</taxon>
        <taxon>Actinomycetota</taxon>
        <taxon>Actinomycetes</taxon>
        <taxon>Kitasatosporales</taxon>
        <taxon>Streptomycetaceae</taxon>
        <taxon>Streptomyces</taxon>
    </lineage>
</organism>
<evidence type="ECO:0000256" key="3">
    <source>
        <dbReference type="ARBA" id="ARBA00022553"/>
    </source>
</evidence>
<dbReference type="GO" id="GO:0016020">
    <property type="term" value="C:membrane"/>
    <property type="evidence" value="ECO:0007669"/>
    <property type="project" value="InterPro"/>
</dbReference>
<dbReference type="InterPro" id="IPR050482">
    <property type="entry name" value="Sensor_HK_TwoCompSys"/>
</dbReference>
<evidence type="ECO:0000259" key="11">
    <source>
        <dbReference type="Pfam" id="PF02518"/>
    </source>
</evidence>
<keyword evidence="10" id="KW-1133">Transmembrane helix</keyword>
<evidence type="ECO:0000313" key="13">
    <source>
        <dbReference type="EMBL" id="KAB2588621.1"/>
    </source>
</evidence>
<evidence type="ECO:0000256" key="5">
    <source>
        <dbReference type="ARBA" id="ARBA00022741"/>
    </source>
</evidence>
<dbReference type="InterPro" id="IPR003594">
    <property type="entry name" value="HATPase_dom"/>
</dbReference>
<comment type="catalytic activity">
    <reaction evidence="1">
        <text>ATP + protein L-histidine = ADP + protein N-phospho-L-histidine.</text>
        <dbReference type="EC" id="2.7.13.3"/>
    </reaction>
</comment>
<evidence type="ECO:0000256" key="10">
    <source>
        <dbReference type="SAM" id="Phobius"/>
    </source>
</evidence>
<dbReference type="Pfam" id="PF07730">
    <property type="entry name" value="HisKA_3"/>
    <property type="match status" value="1"/>
</dbReference>
<feature type="domain" description="Signal transduction histidine kinase subgroup 3 dimerisation and phosphoacceptor" evidence="12">
    <location>
        <begin position="216"/>
        <end position="281"/>
    </location>
</feature>
<dbReference type="EC" id="2.7.13.3" evidence="2"/>
<name>A0A5N5EFY1_9ACTN</name>
<dbReference type="Proteomes" id="UP000326907">
    <property type="component" value="Unassembled WGS sequence"/>
</dbReference>
<evidence type="ECO:0000256" key="6">
    <source>
        <dbReference type="ARBA" id="ARBA00022777"/>
    </source>
</evidence>
<feature type="transmembrane region" description="Helical" evidence="10">
    <location>
        <begin position="123"/>
        <end position="142"/>
    </location>
</feature>
<evidence type="ECO:0000256" key="4">
    <source>
        <dbReference type="ARBA" id="ARBA00022679"/>
    </source>
</evidence>
<protein>
    <recommendedName>
        <fullName evidence="2">histidine kinase</fullName>
        <ecNumber evidence="2">2.7.13.3</ecNumber>
    </recommendedName>
</protein>
<dbReference type="Gene3D" id="3.30.565.10">
    <property type="entry name" value="Histidine kinase-like ATPase, C-terminal domain"/>
    <property type="match status" value="1"/>
</dbReference>
<sequence>MTRTIGQSGTPAAAADPPPPERNLRQRLRRWTSAPAYAGLTGGALTLFAVVELLVVPGSAITAFAVLVCTASLMLRAAHPAVGLLTVGAALLGFATDGNMAYATVAGLLMGCYTLGRHRVQHPAVLVTAGSLAALTVNLVHIDRWARDGSPGLPLLQGTDRFSLGLYAETLVLTVVITGAVSAGDAVRAREETRHTRAAAQSRLLAMERRQAAQAERAAIARELHDMIAHSVSMIAVRAESATYTTPDLSPPARDAFQEIAGTARSSMAELRRLLGVLRTGTDARPALTAPQPSLAALDELLDQHRAVDGSAELRVSGEEIPLPPSWELSAYRIVQEALTNVRRHAPGAHAVVEIDHRPGLLRIRVGDDGPGPPPAHQAETAGRPGHGLVGMRERATLLGGRLTTGRGPAGGYLVEAELPW</sequence>
<dbReference type="InterPro" id="IPR011712">
    <property type="entry name" value="Sig_transdc_His_kin_sub3_dim/P"/>
</dbReference>
<gene>
    <name evidence="13" type="ORF">F5983_31575</name>
</gene>
<feature type="region of interest" description="Disordered" evidence="9">
    <location>
        <begin position="1"/>
        <end position="22"/>
    </location>
</feature>
<feature type="compositionally biased region" description="Polar residues" evidence="9">
    <location>
        <begin position="1"/>
        <end position="10"/>
    </location>
</feature>
<evidence type="ECO:0000256" key="2">
    <source>
        <dbReference type="ARBA" id="ARBA00012438"/>
    </source>
</evidence>
<feature type="transmembrane region" description="Helical" evidence="10">
    <location>
        <begin position="162"/>
        <end position="187"/>
    </location>
</feature>
<reference evidence="13 14" key="1">
    <citation type="submission" date="2019-09" db="EMBL/GenBank/DDBJ databases">
        <authorList>
            <person name="Liu P."/>
        </authorList>
    </citation>
    <scope>NUCLEOTIDE SEQUENCE [LARGE SCALE GENOMIC DNA]</scope>
    <source>
        <strain evidence="13 14">TRM68085</strain>
    </source>
</reference>
<evidence type="ECO:0000256" key="9">
    <source>
        <dbReference type="SAM" id="MobiDB-lite"/>
    </source>
</evidence>
<dbReference type="PANTHER" id="PTHR24421">
    <property type="entry name" value="NITRATE/NITRITE SENSOR PROTEIN NARX-RELATED"/>
    <property type="match status" value="1"/>
</dbReference>